<protein>
    <submittedName>
        <fullName evidence="1">Uncharacterized protein</fullName>
    </submittedName>
</protein>
<sequence length="42" mass="5015">MVSVRSFQCLFIQSDVKRFAEFCIDETLDVRIFVYSMGYQEI</sequence>
<evidence type="ECO:0000313" key="1">
    <source>
        <dbReference type="EMBL" id="QHT00763.1"/>
    </source>
</evidence>
<accession>A0A6C0C8V7</accession>
<proteinExistence type="predicted"/>
<name>A0A6C0C8V7_9ZZZZ</name>
<dbReference type="EMBL" id="MN739358">
    <property type="protein sequence ID" value="QHT00763.1"/>
    <property type="molecule type" value="Genomic_DNA"/>
</dbReference>
<organism evidence="1">
    <name type="scientific">viral metagenome</name>
    <dbReference type="NCBI Taxonomy" id="1070528"/>
    <lineage>
        <taxon>unclassified sequences</taxon>
        <taxon>metagenomes</taxon>
        <taxon>organismal metagenomes</taxon>
    </lineage>
</organism>
<reference evidence="1" key="1">
    <citation type="journal article" date="2020" name="Nature">
        <title>Giant virus diversity and host interactions through global metagenomics.</title>
        <authorList>
            <person name="Schulz F."/>
            <person name="Roux S."/>
            <person name="Paez-Espino D."/>
            <person name="Jungbluth S."/>
            <person name="Walsh D.A."/>
            <person name="Denef V.J."/>
            <person name="McMahon K.D."/>
            <person name="Konstantinidis K.T."/>
            <person name="Eloe-Fadrosh E.A."/>
            <person name="Kyrpides N.C."/>
            <person name="Woyke T."/>
        </authorList>
    </citation>
    <scope>NUCLEOTIDE SEQUENCE</scope>
    <source>
        <strain evidence="1">GVMAG-M-3300020192-26</strain>
    </source>
</reference>
<dbReference type="AlphaFoldDB" id="A0A6C0C8V7"/>